<comment type="caution">
    <text evidence="7">The sequence shown here is derived from an EMBL/GenBank/DDBJ whole genome shotgun (WGS) entry which is preliminary data.</text>
</comment>
<sequence>MELRQFKYFVAIVDCGSLSRAAQQLFIAQSALSKQMAELESELGTQLLLRSRNGVAMTEAGKVFYEYAQGITKQVRDAKAAVHVAAESVAGSVVAALPQSVSPMIALPLMRAAARRYPDVVLHLNEELTGNMADQLLRGRVDVAMFSPTMPEEDIRFVPLVEEDFVFLDSPQSPHALPPGDVSIAQATARPLVWPAHAHGHCTRWLVDTVLEQAGHPAARVAAEINSVYTLKAAVEAGLGPTIMPFGLAQREVQEGRLVAHRIDSPSMHRTLGLCVSVHLPTTNAKRAVCTLIGDVVRDLCESGQWAGARALAPVKSAAKTAAK</sequence>
<evidence type="ECO:0000256" key="2">
    <source>
        <dbReference type="ARBA" id="ARBA00023015"/>
    </source>
</evidence>
<evidence type="ECO:0000313" key="7">
    <source>
        <dbReference type="EMBL" id="MBB4220504.1"/>
    </source>
</evidence>
<dbReference type="Pfam" id="PF03466">
    <property type="entry name" value="LysR_substrate"/>
    <property type="match status" value="1"/>
</dbReference>
<dbReference type="GO" id="GO:2000142">
    <property type="term" value="P:regulation of DNA-templated transcription initiation"/>
    <property type="evidence" value="ECO:0007669"/>
    <property type="project" value="TreeGrafter"/>
</dbReference>
<dbReference type="FunFam" id="1.10.10.10:FF:000001">
    <property type="entry name" value="LysR family transcriptional regulator"/>
    <property type="match status" value="1"/>
</dbReference>
<keyword evidence="2" id="KW-0805">Transcription regulation</keyword>
<dbReference type="InterPro" id="IPR036390">
    <property type="entry name" value="WH_DNA-bd_sf"/>
</dbReference>
<dbReference type="EMBL" id="JACIFZ010000001">
    <property type="protein sequence ID" value="MBB4220504.1"/>
    <property type="molecule type" value="Genomic_DNA"/>
</dbReference>
<dbReference type="AlphaFoldDB" id="A0A840FJ51"/>
<dbReference type="PANTHER" id="PTHR30293">
    <property type="entry name" value="TRANSCRIPTIONAL REGULATORY PROTEIN NAC-RELATED"/>
    <property type="match status" value="1"/>
</dbReference>
<evidence type="ECO:0000256" key="3">
    <source>
        <dbReference type="ARBA" id="ARBA00023125"/>
    </source>
</evidence>
<feature type="domain" description="HTH lysR-type" evidence="6">
    <location>
        <begin position="1"/>
        <end position="58"/>
    </location>
</feature>
<dbReference type="GO" id="GO:0003700">
    <property type="term" value="F:DNA-binding transcription factor activity"/>
    <property type="evidence" value="ECO:0007669"/>
    <property type="project" value="InterPro"/>
</dbReference>
<dbReference type="SUPFAM" id="SSF46785">
    <property type="entry name" value="Winged helix' DNA-binding domain"/>
    <property type="match status" value="1"/>
</dbReference>
<dbReference type="Gene3D" id="1.10.10.10">
    <property type="entry name" value="Winged helix-like DNA-binding domain superfamily/Winged helix DNA-binding domain"/>
    <property type="match status" value="1"/>
</dbReference>
<name>A0A840FJ51_9BURK</name>
<gene>
    <name evidence="7" type="ORF">GGD71_001251</name>
</gene>
<evidence type="ECO:0000256" key="1">
    <source>
        <dbReference type="ARBA" id="ARBA00009437"/>
    </source>
</evidence>
<dbReference type="Proteomes" id="UP000524450">
    <property type="component" value="Unassembled WGS sequence"/>
</dbReference>
<dbReference type="Pfam" id="PF00126">
    <property type="entry name" value="HTH_1"/>
    <property type="match status" value="1"/>
</dbReference>
<dbReference type="GO" id="GO:0003677">
    <property type="term" value="F:DNA binding"/>
    <property type="evidence" value="ECO:0007669"/>
    <property type="project" value="UniProtKB-KW"/>
</dbReference>
<comment type="similarity">
    <text evidence="1">Belongs to the LysR transcriptional regulatory family.</text>
</comment>
<proteinExistence type="inferred from homology"/>
<evidence type="ECO:0000259" key="6">
    <source>
        <dbReference type="PROSITE" id="PS50931"/>
    </source>
</evidence>
<dbReference type="SUPFAM" id="SSF53850">
    <property type="entry name" value="Periplasmic binding protein-like II"/>
    <property type="match status" value="1"/>
</dbReference>
<dbReference type="InterPro" id="IPR036388">
    <property type="entry name" value="WH-like_DNA-bd_sf"/>
</dbReference>
<dbReference type="RefSeq" id="WP_184636051.1">
    <property type="nucleotide sequence ID" value="NZ_JACIFZ010000001.1"/>
</dbReference>
<evidence type="ECO:0000256" key="4">
    <source>
        <dbReference type="ARBA" id="ARBA00023159"/>
    </source>
</evidence>
<evidence type="ECO:0000313" key="8">
    <source>
        <dbReference type="Proteomes" id="UP000524450"/>
    </source>
</evidence>
<dbReference type="InterPro" id="IPR005119">
    <property type="entry name" value="LysR_subst-bd"/>
</dbReference>
<dbReference type="PROSITE" id="PS50931">
    <property type="entry name" value="HTH_LYSR"/>
    <property type="match status" value="1"/>
</dbReference>
<dbReference type="Gene3D" id="3.40.190.290">
    <property type="match status" value="1"/>
</dbReference>
<keyword evidence="4" id="KW-0010">Activator</keyword>
<keyword evidence="5" id="KW-0804">Transcription</keyword>
<dbReference type="InterPro" id="IPR000847">
    <property type="entry name" value="LysR_HTH_N"/>
</dbReference>
<protein>
    <submittedName>
        <fullName evidence="7">LysR family nitrogen assimilation transcriptional regulator</fullName>
    </submittedName>
</protein>
<organism evidence="7 8">
    <name type="scientific">Variovorax guangxiensis</name>
    <dbReference type="NCBI Taxonomy" id="1775474"/>
    <lineage>
        <taxon>Bacteria</taxon>
        <taxon>Pseudomonadati</taxon>
        <taxon>Pseudomonadota</taxon>
        <taxon>Betaproteobacteria</taxon>
        <taxon>Burkholderiales</taxon>
        <taxon>Comamonadaceae</taxon>
        <taxon>Variovorax</taxon>
    </lineage>
</organism>
<keyword evidence="3" id="KW-0238">DNA-binding</keyword>
<reference evidence="7 8" key="1">
    <citation type="submission" date="2020-08" db="EMBL/GenBank/DDBJ databases">
        <title>Genomic Encyclopedia of Type Strains, Phase IV (KMG-V): Genome sequencing to study the core and pangenomes of soil and plant-associated prokaryotes.</title>
        <authorList>
            <person name="Whitman W."/>
        </authorList>
    </citation>
    <scope>NUCLEOTIDE SEQUENCE [LARGE SCALE GENOMIC DNA]</scope>
    <source>
        <strain evidence="7 8">34/80</strain>
    </source>
</reference>
<evidence type="ECO:0000256" key="5">
    <source>
        <dbReference type="ARBA" id="ARBA00023163"/>
    </source>
</evidence>
<dbReference type="PANTHER" id="PTHR30293:SF0">
    <property type="entry name" value="NITROGEN ASSIMILATION REGULATORY PROTEIN NAC"/>
    <property type="match status" value="1"/>
</dbReference>
<dbReference type="PRINTS" id="PR00039">
    <property type="entry name" value="HTHLYSR"/>
</dbReference>
<accession>A0A840FJ51</accession>